<feature type="domain" description="RecA family profile 1" evidence="7">
    <location>
        <begin position="49"/>
        <end position="227"/>
    </location>
</feature>
<comment type="subcellular location">
    <subcellularLocation>
        <location evidence="1">Nucleus</location>
    </subcellularLocation>
</comment>
<dbReference type="GO" id="GO:0090656">
    <property type="term" value="P:t-circle formation"/>
    <property type="evidence" value="ECO:0007669"/>
    <property type="project" value="TreeGrafter"/>
</dbReference>
<dbReference type="GO" id="GO:0140664">
    <property type="term" value="F:ATP-dependent DNA damage sensor activity"/>
    <property type="evidence" value="ECO:0007669"/>
    <property type="project" value="InterPro"/>
</dbReference>
<dbReference type="PANTHER" id="PTHR46487">
    <property type="entry name" value="DNA REPAIR PROTEIN XRCC3"/>
    <property type="match status" value="1"/>
</dbReference>
<dbReference type="GO" id="GO:0005657">
    <property type="term" value="C:replication fork"/>
    <property type="evidence" value="ECO:0007669"/>
    <property type="project" value="TreeGrafter"/>
</dbReference>
<protein>
    <recommendedName>
        <fullName evidence="7">RecA family profile 1 domain-containing protein</fullName>
    </recommendedName>
</protein>
<dbReference type="AlphaFoldDB" id="A0AAD9NRY2"/>
<sequence>MSLVELLRVTGLSANDISTLKETVAQAAIKCPVVTALQLHQKEGPAELSYGYLSTGCQQLDKFLRGGLLSRGITEIAGESASGKTQLCIQMCLTVQLPHELGGFSAGAVYICTEDVFPNKRLVQMVDLLKKRCHIPSVSDIKFTDNIFIEHAAELDDLSFCINKKLPVLLAKGQVKLIVIDSIAALFRCDFSVHEAAKRAKQLSAFAAQLTKLNCQYNAPVICVNQVSDVIHSTNGATQGSRKVMPSLGICWANLVTCRLMLSRTNETVTVRQRDDAGNVVSCIEANVRNMEVMFAPHLPNTLCRYIIDHDGVKALS</sequence>
<evidence type="ECO:0000313" key="9">
    <source>
        <dbReference type="Proteomes" id="UP001209878"/>
    </source>
</evidence>
<comment type="caution">
    <text evidence="8">The sequence shown here is derived from an EMBL/GenBank/DDBJ whole genome shotgun (WGS) entry which is preliminary data.</text>
</comment>
<dbReference type="PIRSF" id="PIRSF005856">
    <property type="entry name" value="Rad51"/>
    <property type="match status" value="1"/>
</dbReference>
<evidence type="ECO:0000259" key="7">
    <source>
        <dbReference type="PROSITE" id="PS50162"/>
    </source>
</evidence>
<dbReference type="GO" id="GO:0033065">
    <property type="term" value="C:Rad51C-XRCC3 complex"/>
    <property type="evidence" value="ECO:0007669"/>
    <property type="project" value="TreeGrafter"/>
</dbReference>
<dbReference type="GO" id="GO:0071140">
    <property type="term" value="P:resolution of mitotic recombination intermediates"/>
    <property type="evidence" value="ECO:0007669"/>
    <property type="project" value="TreeGrafter"/>
</dbReference>
<dbReference type="CDD" id="cd19491">
    <property type="entry name" value="XRCC3"/>
    <property type="match status" value="1"/>
</dbReference>
<dbReference type="PROSITE" id="PS50162">
    <property type="entry name" value="RECA_2"/>
    <property type="match status" value="1"/>
</dbReference>
<dbReference type="InterPro" id="IPR047348">
    <property type="entry name" value="XRCC3-like_C"/>
</dbReference>
<reference evidence="8" key="1">
    <citation type="journal article" date="2023" name="Mol. Biol. Evol.">
        <title>Third-Generation Sequencing Reveals the Adaptive Role of the Epigenome in Three Deep-Sea Polychaetes.</title>
        <authorList>
            <person name="Perez M."/>
            <person name="Aroh O."/>
            <person name="Sun Y."/>
            <person name="Lan Y."/>
            <person name="Juniper S.K."/>
            <person name="Young C.R."/>
            <person name="Angers B."/>
            <person name="Qian P.Y."/>
        </authorList>
    </citation>
    <scope>NUCLEOTIDE SEQUENCE</scope>
    <source>
        <strain evidence="8">R07B-5</strain>
    </source>
</reference>
<dbReference type="PANTHER" id="PTHR46487:SF1">
    <property type="entry name" value="DNA REPAIR PROTEIN XRCC3"/>
    <property type="match status" value="1"/>
</dbReference>
<keyword evidence="2" id="KW-0547">Nucleotide-binding</keyword>
<evidence type="ECO:0000256" key="3">
    <source>
        <dbReference type="ARBA" id="ARBA00022763"/>
    </source>
</evidence>
<name>A0AAD9NRY2_RIDPI</name>
<keyword evidence="4" id="KW-0067">ATP-binding</keyword>
<dbReference type="InterPro" id="IPR020588">
    <property type="entry name" value="RecA_ATP-bd"/>
</dbReference>
<gene>
    <name evidence="8" type="ORF">NP493_437g03000</name>
</gene>
<dbReference type="InterPro" id="IPR013632">
    <property type="entry name" value="Rad51_C"/>
</dbReference>
<dbReference type="GO" id="GO:0000722">
    <property type="term" value="P:telomere maintenance via recombination"/>
    <property type="evidence" value="ECO:0007669"/>
    <property type="project" value="TreeGrafter"/>
</dbReference>
<keyword evidence="6" id="KW-0539">Nucleus</keyword>
<evidence type="ECO:0000256" key="1">
    <source>
        <dbReference type="ARBA" id="ARBA00004123"/>
    </source>
</evidence>
<dbReference type="InterPro" id="IPR027417">
    <property type="entry name" value="P-loop_NTPase"/>
</dbReference>
<dbReference type="EMBL" id="JAODUO010000437">
    <property type="protein sequence ID" value="KAK2180577.1"/>
    <property type="molecule type" value="Genomic_DNA"/>
</dbReference>
<dbReference type="GO" id="GO:0005524">
    <property type="term" value="F:ATP binding"/>
    <property type="evidence" value="ECO:0007669"/>
    <property type="project" value="UniProtKB-KW"/>
</dbReference>
<dbReference type="InterPro" id="IPR016467">
    <property type="entry name" value="DNA_recomb/repair_RecA-like"/>
</dbReference>
<dbReference type="GO" id="GO:0045003">
    <property type="term" value="P:double-strand break repair via synthesis-dependent strand annealing"/>
    <property type="evidence" value="ECO:0007669"/>
    <property type="project" value="TreeGrafter"/>
</dbReference>
<dbReference type="Pfam" id="PF08423">
    <property type="entry name" value="Rad51"/>
    <property type="match status" value="1"/>
</dbReference>
<accession>A0AAD9NRY2</accession>
<keyword evidence="9" id="KW-1185">Reference proteome</keyword>
<dbReference type="GO" id="GO:0000400">
    <property type="term" value="F:four-way junction DNA binding"/>
    <property type="evidence" value="ECO:0007669"/>
    <property type="project" value="TreeGrafter"/>
</dbReference>
<dbReference type="Gene3D" id="3.40.50.300">
    <property type="entry name" value="P-loop containing nucleotide triphosphate hydrolases"/>
    <property type="match status" value="1"/>
</dbReference>
<evidence type="ECO:0000256" key="4">
    <source>
        <dbReference type="ARBA" id="ARBA00022840"/>
    </source>
</evidence>
<keyword evidence="5" id="KW-0234">DNA repair</keyword>
<evidence type="ECO:0000256" key="6">
    <source>
        <dbReference type="ARBA" id="ARBA00023242"/>
    </source>
</evidence>
<evidence type="ECO:0000256" key="2">
    <source>
        <dbReference type="ARBA" id="ARBA00022741"/>
    </source>
</evidence>
<evidence type="ECO:0000313" key="8">
    <source>
        <dbReference type="EMBL" id="KAK2180577.1"/>
    </source>
</evidence>
<keyword evidence="3" id="KW-0227">DNA damage</keyword>
<dbReference type="Proteomes" id="UP001209878">
    <property type="component" value="Unassembled WGS sequence"/>
</dbReference>
<evidence type="ECO:0000256" key="5">
    <source>
        <dbReference type="ARBA" id="ARBA00023204"/>
    </source>
</evidence>
<dbReference type="SUPFAM" id="SSF52540">
    <property type="entry name" value="P-loop containing nucleoside triphosphate hydrolases"/>
    <property type="match status" value="1"/>
</dbReference>
<proteinExistence type="predicted"/>
<organism evidence="8 9">
    <name type="scientific">Ridgeia piscesae</name>
    <name type="common">Tubeworm</name>
    <dbReference type="NCBI Taxonomy" id="27915"/>
    <lineage>
        <taxon>Eukaryota</taxon>
        <taxon>Metazoa</taxon>
        <taxon>Spiralia</taxon>
        <taxon>Lophotrochozoa</taxon>
        <taxon>Annelida</taxon>
        <taxon>Polychaeta</taxon>
        <taxon>Sedentaria</taxon>
        <taxon>Canalipalpata</taxon>
        <taxon>Sabellida</taxon>
        <taxon>Siboglinidae</taxon>
        <taxon>Ridgeia</taxon>
    </lineage>
</organism>